<sequence>MKRLLGMFLPFAACVCLLSGCWSKKELTDLAFVIAVGLDKTEDGKYLASFQVVNPGNVAGATQRGGGAGGVPVSIYTSTGDSLDEASRKASEKVSRLLYYAHTNLVVIGEELAREGLDGVFDVMERHHQFRPTARLVIARGHSAKDTLSVLTPIDKISANQIIKTLEFSEKSWGQTIHADVWWAIRGIASPGRNPVMTGVSIEGSLEKGKRQENVQSSVPDARVTLNGLALFKNGRLVHWVNGPTARGMMWVLDRIHQTNLTIPWEGKQEAIGYRTARAKTNVEARVNNGRPSISVHIKAEGDISEARVPINLADAGVVFRLEKELERNVKQEVTKAIETAQREKTDIFGFGDAVHRAAPRLWKKIEKEWHDRYFPELDVTVTADLYIRHTGLRNKPYIEEE</sequence>
<dbReference type="GO" id="GO:0016020">
    <property type="term" value="C:membrane"/>
    <property type="evidence" value="ECO:0007669"/>
    <property type="project" value="UniProtKB-SubCell"/>
</dbReference>
<evidence type="ECO:0000256" key="7">
    <source>
        <dbReference type="ARBA" id="ARBA00023288"/>
    </source>
</evidence>
<evidence type="ECO:0000256" key="2">
    <source>
        <dbReference type="ARBA" id="ARBA00007886"/>
    </source>
</evidence>
<evidence type="ECO:0000313" key="11">
    <source>
        <dbReference type="Proteomes" id="UP000015500"/>
    </source>
</evidence>
<dbReference type="PANTHER" id="PTHR35789:SF1">
    <property type="entry name" value="SPORE GERMINATION PROTEIN B3"/>
    <property type="match status" value="1"/>
</dbReference>
<keyword evidence="4" id="KW-0732">Signal</keyword>
<dbReference type="AlphaFoldDB" id="S5ZCN6"/>
<accession>S5ZCN6</accession>
<evidence type="ECO:0000256" key="6">
    <source>
        <dbReference type="ARBA" id="ARBA00023139"/>
    </source>
</evidence>
<dbReference type="STRING" id="1921421.M493_08380"/>
<keyword evidence="11" id="KW-1185">Reference proteome</keyword>
<dbReference type="EMBL" id="CP006254">
    <property type="protein sequence ID" value="AGT31955.1"/>
    <property type="molecule type" value="Genomic_DNA"/>
</dbReference>
<dbReference type="KEGG" id="gjf:M493_08380"/>
<dbReference type="NCBIfam" id="TIGR02887">
    <property type="entry name" value="spore_ger_x_C"/>
    <property type="match status" value="1"/>
</dbReference>
<dbReference type="PATRIC" id="fig|1345697.3.peg.1606"/>
<keyword evidence="7" id="KW-0449">Lipoprotein</keyword>
<dbReference type="Pfam" id="PF25198">
    <property type="entry name" value="Spore_GerAC_N"/>
    <property type="match status" value="1"/>
</dbReference>
<dbReference type="Gene3D" id="3.30.300.210">
    <property type="entry name" value="Nutrient germinant receptor protein C, domain 3"/>
    <property type="match status" value="1"/>
</dbReference>
<keyword evidence="6" id="KW-0564">Palmitate</keyword>
<dbReference type="RefSeq" id="WP_020959762.1">
    <property type="nucleotide sequence ID" value="NC_022080.4"/>
</dbReference>
<feature type="domain" description="Spore germination GerAC-like C-terminal" evidence="8">
    <location>
        <begin position="227"/>
        <end position="392"/>
    </location>
</feature>
<keyword evidence="3" id="KW-0309">Germination</keyword>
<gene>
    <name evidence="10" type="ORF">M493_08380</name>
</gene>
<proteinExistence type="inferred from homology"/>
<evidence type="ECO:0000259" key="9">
    <source>
        <dbReference type="Pfam" id="PF25198"/>
    </source>
</evidence>
<comment type="similarity">
    <text evidence="2">Belongs to the GerABKC lipoprotein family.</text>
</comment>
<evidence type="ECO:0000256" key="4">
    <source>
        <dbReference type="ARBA" id="ARBA00022729"/>
    </source>
</evidence>
<dbReference type="HOGENOM" id="CLU_051140_0_2_9"/>
<dbReference type="OrthoDB" id="9816067at2"/>
<protein>
    <submittedName>
        <fullName evidence="10">Germination protein Ger(X)C</fullName>
    </submittedName>
</protein>
<comment type="subcellular location">
    <subcellularLocation>
        <location evidence="1">Membrane</location>
        <topology evidence="1">Lipid-anchor</topology>
    </subcellularLocation>
</comment>
<keyword evidence="5" id="KW-0472">Membrane</keyword>
<dbReference type="PROSITE" id="PS51257">
    <property type="entry name" value="PROKAR_LIPOPROTEIN"/>
    <property type="match status" value="1"/>
</dbReference>
<dbReference type="InterPro" id="IPR046953">
    <property type="entry name" value="Spore_GerAC-like_C"/>
</dbReference>
<organism evidence="10 11">
    <name type="scientific">Geobacillus genomosp. 3</name>
    <dbReference type="NCBI Taxonomy" id="1921421"/>
    <lineage>
        <taxon>Bacteria</taxon>
        <taxon>Bacillati</taxon>
        <taxon>Bacillota</taxon>
        <taxon>Bacilli</taxon>
        <taxon>Bacillales</taxon>
        <taxon>Anoxybacillaceae</taxon>
        <taxon>Geobacillus</taxon>
    </lineage>
</organism>
<evidence type="ECO:0000256" key="1">
    <source>
        <dbReference type="ARBA" id="ARBA00004635"/>
    </source>
</evidence>
<dbReference type="GO" id="GO:0009847">
    <property type="term" value="P:spore germination"/>
    <property type="evidence" value="ECO:0007669"/>
    <property type="project" value="InterPro"/>
</dbReference>
<dbReference type="Gene3D" id="6.20.190.10">
    <property type="entry name" value="Nutrient germinant receptor protein C, domain 1"/>
    <property type="match status" value="1"/>
</dbReference>
<evidence type="ECO:0000256" key="5">
    <source>
        <dbReference type="ARBA" id="ARBA00023136"/>
    </source>
</evidence>
<dbReference type="Proteomes" id="UP000015500">
    <property type="component" value="Chromosome"/>
</dbReference>
<name>S5ZCN6_GEOG3</name>
<evidence type="ECO:0000313" key="10">
    <source>
        <dbReference type="EMBL" id="AGT31955.1"/>
    </source>
</evidence>
<dbReference type="InterPro" id="IPR057336">
    <property type="entry name" value="GerAC_N"/>
</dbReference>
<dbReference type="InterPro" id="IPR038501">
    <property type="entry name" value="Spore_GerAC_C_sf"/>
</dbReference>
<dbReference type="PANTHER" id="PTHR35789">
    <property type="entry name" value="SPORE GERMINATION PROTEIN B3"/>
    <property type="match status" value="1"/>
</dbReference>
<evidence type="ECO:0000259" key="8">
    <source>
        <dbReference type="Pfam" id="PF05504"/>
    </source>
</evidence>
<dbReference type="Pfam" id="PF05504">
    <property type="entry name" value="Spore_GerAC"/>
    <property type="match status" value="1"/>
</dbReference>
<feature type="domain" description="Spore germination protein N-terminal" evidence="9">
    <location>
        <begin position="24"/>
        <end position="201"/>
    </location>
</feature>
<dbReference type="InterPro" id="IPR008844">
    <property type="entry name" value="Spore_GerAC-like"/>
</dbReference>
<evidence type="ECO:0000256" key="3">
    <source>
        <dbReference type="ARBA" id="ARBA00022544"/>
    </source>
</evidence>
<reference evidence="10 11" key="1">
    <citation type="journal article" date="2014" name="Genome Announc.">
        <title>Complete Genome Sequence of the Thermophilic Polychlorinated Biphenyl Degrader Geobacillus sp. Strain JF8 (NBRC 109937).</title>
        <authorList>
            <person name="Shintani M."/>
            <person name="Ohtsubo Y."/>
            <person name="Fukuda K."/>
            <person name="Hosoyama A."/>
            <person name="Ohji S."/>
            <person name="Yamazoe A."/>
            <person name="Fujita N."/>
            <person name="Nagata Y."/>
            <person name="Tsuda M."/>
            <person name="Hatta T."/>
            <person name="Kimbara K."/>
        </authorList>
    </citation>
    <scope>NUCLEOTIDE SEQUENCE [LARGE SCALE GENOMIC DNA]</scope>
    <source>
        <strain evidence="10 11">JF8</strain>
    </source>
</reference>